<gene>
    <name evidence="1" type="ORF">DPMN_112119</name>
</gene>
<dbReference type="EMBL" id="JAIWYP010000004">
    <property type="protein sequence ID" value="KAH3838706.1"/>
    <property type="molecule type" value="Genomic_DNA"/>
</dbReference>
<evidence type="ECO:0000313" key="1">
    <source>
        <dbReference type="EMBL" id="KAH3838706.1"/>
    </source>
</evidence>
<keyword evidence="2" id="KW-1185">Reference proteome</keyword>
<protein>
    <submittedName>
        <fullName evidence="1">Uncharacterized protein</fullName>
    </submittedName>
</protein>
<sequence length="145" mass="16652">MLDILDAEPGINSEPRYSPPLPDYVPANEFELELYRIYGQPALDLTSDDDSSSDSLSECDDFCYIPDCFCKKSDYDDESSTYYDSTCYDSDCALDREFSLVTPEFLDLITQGKFGKRIYSDSDSETDNELEEDVYSQQIKKRIKL</sequence>
<accession>A0A9D4KGG1</accession>
<dbReference type="Proteomes" id="UP000828390">
    <property type="component" value="Unassembled WGS sequence"/>
</dbReference>
<organism evidence="1 2">
    <name type="scientific">Dreissena polymorpha</name>
    <name type="common">Zebra mussel</name>
    <name type="synonym">Mytilus polymorpha</name>
    <dbReference type="NCBI Taxonomy" id="45954"/>
    <lineage>
        <taxon>Eukaryota</taxon>
        <taxon>Metazoa</taxon>
        <taxon>Spiralia</taxon>
        <taxon>Lophotrochozoa</taxon>
        <taxon>Mollusca</taxon>
        <taxon>Bivalvia</taxon>
        <taxon>Autobranchia</taxon>
        <taxon>Heteroconchia</taxon>
        <taxon>Euheterodonta</taxon>
        <taxon>Imparidentia</taxon>
        <taxon>Neoheterodontei</taxon>
        <taxon>Myida</taxon>
        <taxon>Dreissenoidea</taxon>
        <taxon>Dreissenidae</taxon>
        <taxon>Dreissena</taxon>
    </lineage>
</organism>
<name>A0A9D4KGG1_DREPO</name>
<evidence type="ECO:0000313" key="2">
    <source>
        <dbReference type="Proteomes" id="UP000828390"/>
    </source>
</evidence>
<reference evidence="1" key="2">
    <citation type="submission" date="2020-11" db="EMBL/GenBank/DDBJ databases">
        <authorList>
            <person name="McCartney M.A."/>
            <person name="Auch B."/>
            <person name="Kono T."/>
            <person name="Mallez S."/>
            <person name="Becker A."/>
            <person name="Gohl D.M."/>
            <person name="Silverstein K.A.T."/>
            <person name="Koren S."/>
            <person name="Bechman K.B."/>
            <person name="Herman A."/>
            <person name="Abrahante J.E."/>
            <person name="Garbe J."/>
        </authorList>
    </citation>
    <scope>NUCLEOTIDE SEQUENCE</scope>
    <source>
        <strain evidence="1">Duluth1</strain>
        <tissue evidence="1">Whole animal</tissue>
    </source>
</reference>
<reference evidence="1" key="1">
    <citation type="journal article" date="2019" name="bioRxiv">
        <title>The Genome of the Zebra Mussel, Dreissena polymorpha: A Resource for Invasive Species Research.</title>
        <authorList>
            <person name="McCartney M.A."/>
            <person name="Auch B."/>
            <person name="Kono T."/>
            <person name="Mallez S."/>
            <person name="Zhang Y."/>
            <person name="Obille A."/>
            <person name="Becker A."/>
            <person name="Abrahante J.E."/>
            <person name="Garbe J."/>
            <person name="Badalamenti J.P."/>
            <person name="Herman A."/>
            <person name="Mangelson H."/>
            <person name="Liachko I."/>
            <person name="Sullivan S."/>
            <person name="Sone E.D."/>
            <person name="Koren S."/>
            <person name="Silverstein K.A.T."/>
            <person name="Beckman K.B."/>
            <person name="Gohl D.M."/>
        </authorList>
    </citation>
    <scope>NUCLEOTIDE SEQUENCE</scope>
    <source>
        <strain evidence="1">Duluth1</strain>
        <tissue evidence="1">Whole animal</tissue>
    </source>
</reference>
<dbReference type="AlphaFoldDB" id="A0A9D4KGG1"/>
<comment type="caution">
    <text evidence="1">The sequence shown here is derived from an EMBL/GenBank/DDBJ whole genome shotgun (WGS) entry which is preliminary data.</text>
</comment>
<proteinExistence type="predicted"/>